<comment type="cofactor">
    <cofactor evidence="3">
        <name>a divalent metal cation</name>
        <dbReference type="ChEBI" id="CHEBI:60240"/>
    </cofactor>
    <text evidence="3">Binds 2 divalent metal cations per subunit. Site 1 may preferentially bind zinc ions, while site 2 has a preference for magnesium and/or manganese ions.</text>
</comment>
<name>A0A5A8CL61_CAFRO</name>
<evidence type="ECO:0000256" key="1">
    <source>
        <dbReference type="ARBA" id="ARBA00022723"/>
    </source>
</evidence>
<dbReference type="EC" id="3.1.4.-" evidence="3"/>
<dbReference type="InterPro" id="IPR003607">
    <property type="entry name" value="HD/PDEase_dom"/>
</dbReference>
<reference evidence="7 8" key="1">
    <citation type="submission" date="2019-07" db="EMBL/GenBank/DDBJ databases">
        <title>Genomes of Cafeteria roenbergensis.</title>
        <authorList>
            <person name="Fischer M.G."/>
            <person name="Hackl T."/>
            <person name="Roman M."/>
        </authorList>
    </citation>
    <scope>NUCLEOTIDE SEQUENCE [LARGE SCALE GENOMIC DNA]</scope>
    <source>
        <strain evidence="7 8">Cflag</strain>
    </source>
</reference>
<evidence type="ECO:0000259" key="6">
    <source>
        <dbReference type="PROSITE" id="PS51845"/>
    </source>
</evidence>
<organism evidence="7 8">
    <name type="scientific">Cafeteria roenbergensis</name>
    <name type="common">Marine flagellate</name>
    <dbReference type="NCBI Taxonomy" id="33653"/>
    <lineage>
        <taxon>Eukaryota</taxon>
        <taxon>Sar</taxon>
        <taxon>Stramenopiles</taxon>
        <taxon>Bigyra</taxon>
        <taxon>Opalozoa</taxon>
        <taxon>Bicosoecida</taxon>
        <taxon>Cafeteriaceae</taxon>
        <taxon>Cafeteria</taxon>
    </lineage>
</organism>
<evidence type="ECO:0000256" key="4">
    <source>
        <dbReference type="SAM" id="Coils"/>
    </source>
</evidence>
<dbReference type="PROSITE" id="PS51845">
    <property type="entry name" value="PDEASE_I_2"/>
    <property type="match status" value="1"/>
</dbReference>
<dbReference type="InterPro" id="IPR002073">
    <property type="entry name" value="PDEase_catalytic_dom"/>
</dbReference>
<evidence type="ECO:0000313" key="7">
    <source>
        <dbReference type="EMBL" id="KAA0153479.1"/>
    </source>
</evidence>
<dbReference type="AlphaFoldDB" id="A0A5A8CL61"/>
<feature type="coiled-coil region" evidence="4">
    <location>
        <begin position="277"/>
        <end position="304"/>
    </location>
</feature>
<feature type="domain" description="PDEase" evidence="6">
    <location>
        <begin position="468"/>
        <end position="927"/>
    </location>
</feature>
<dbReference type="GO" id="GO:0046872">
    <property type="term" value="F:metal ion binding"/>
    <property type="evidence" value="ECO:0007669"/>
    <property type="project" value="UniProtKB-KW"/>
</dbReference>
<dbReference type="Pfam" id="PF00233">
    <property type="entry name" value="PDEase_I"/>
    <property type="match status" value="2"/>
</dbReference>
<dbReference type="Proteomes" id="UP000325113">
    <property type="component" value="Unassembled WGS sequence"/>
</dbReference>
<dbReference type="InterPro" id="IPR023174">
    <property type="entry name" value="PDEase_CS"/>
</dbReference>
<feature type="region of interest" description="Disordered" evidence="5">
    <location>
        <begin position="497"/>
        <end position="518"/>
    </location>
</feature>
<evidence type="ECO:0000256" key="2">
    <source>
        <dbReference type="ARBA" id="ARBA00022801"/>
    </source>
</evidence>
<feature type="region of interest" description="Disordered" evidence="5">
    <location>
        <begin position="185"/>
        <end position="271"/>
    </location>
</feature>
<dbReference type="Gene3D" id="1.10.1300.10">
    <property type="entry name" value="3'5'-cyclic nucleotide phosphodiesterase, catalytic domain"/>
    <property type="match status" value="1"/>
</dbReference>
<comment type="similarity">
    <text evidence="3">Belongs to the cyclic nucleotide phosphodiesterase family.</text>
</comment>
<evidence type="ECO:0000313" key="8">
    <source>
        <dbReference type="Proteomes" id="UP000325113"/>
    </source>
</evidence>
<dbReference type="GO" id="GO:0004114">
    <property type="term" value="F:3',5'-cyclic-nucleotide phosphodiesterase activity"/>
    <property type="evidence" value="ECO:0007669"/>
    <property type="project" value="InterPro"/>
</dbReference>
<feature type="compositionally biased region" description="Low complexity" evidence="5">
    <location>
        <begin position="507"/>
        <end position="518"/>
    </location>
</feature>
<keyword evidence="2 3" id="KW-0378">Hydrolase</keyword>
<dbReference type="SMART" id="SM00471">
    <property type="entry name" value="HDc"/>
    <property type="match status" value="1"/>
</dbReference>
<dbReference type="EMBL" id="VLTM01000100">
    <property type="protein sequence ID" value="KAA0153479.1"/>
    <property type="molecule type" value="Genomic_DNA"/>
</dbReference>
<gene>
    <name evidence="7" type="ORF">FNF31_06470</name>
</gene>
<sequence>MGLCSSAPGAQAVRPAREPERRLAPSPPIRVPAILRAPGRIKDEAISSLIPVLRAGLDRLDTKLQKRIDAHVPTSARSDADFTSERSHAMVMVRATDLQGLLQSVSSLLELSSFKRAANQASAAAANRDTLRQLGDMAGRARRGSATSMTKGHAVDADIANYVLDEFASTKQLSAADVAAADEAATPSHRARASSRVAGGAGALSPKGDSPARSLLRARDTSRGLESGAKTSSPRAVGPATGGQCPAEGAPASGAASGGEGGTAPPGSPGAARALAAAAASAKRQALQKEVAAAAKAVADMETARTSPRGGALASSLLAEASSAASHGSPRSLPQSRFRMGISAVDRLLSATGRIASEAVGKQVEHASRYLADVAPSLSEAQRTVALDMVGEVGEWDLDVLSLEAAVTFPAGLQAARHRMAAASAVSVPGMPSPIGSGGGDGLEGMHRLALPFLGSVLLRRHGFLLATGELPEDATAAARIAMTAVSLRRSVDVTHEGGDAAGGASSGARRASASPAALPDGEALDSLLLPESRSIPFLRRLADGYLSNPYHSATHAIDVMYTAHCVLLSPHLHGVMRREHRLAILLGAALHDFRHDGLNNALHAKLHSPLALRYNDISVLESMHVSEAYALMRSGNGELDLLDALSPDQQRRLREAMVETVLATDMRFHFKALEEFEVNVLPIVRRYHAERTSVISEARTLRRNQQSGAISLGFGVSGPAAATAGRSRTQTPQAAKLALAVPSEASVEDDATSAMGSPRRSSAVGSAVAATIGASLAARYRFGGKSAASAPGDANKRGGARKARLSVVSAPVAELQQHSMVIAKLTLHAADVSNPVKPLAVYRKWAARCMSEFYHVGDCERHEGLPVSTFFDRTNRSMPKCQIGFISFIVRPLFAALSELVDDYSDEWRTALDENHSYFEARVLRGERDDEPCDGDWFEFTPGEPRPGASFEDPFREDVRSAALC</sequence>
<evidence type="ECO:0000256" key="5">
    <source>
        <dbReference type="SAM" id="MobiDB-lite"/>
    </source>
</evidence>
<evidence type="ECO:0000256" key="3">
    <source>
        <dbReference type="RuleBase" id="RU363067"/>
    </source>
</evidence>
<dbReference type="InterPro" id="IPR036971">
    <property type="entry name" value="PDEase_catalytic_dom_sf"/>
</dbReference>
<dbReference type="PANTHER" id="PTHR11347">
    <property type="entry name" value="CYCLIC NUCLEOTIDE PHOSPHODIESTERASE"/>
    <property type="match status" value="1"/>
</dbReference>
<comment type="caution">
    <text evidence="7">The sequence shown here is derived from an EMBL/GenBank/DDBJ whole genome shotgun (WGS) entry which is preliminary data.</text>
</comment>
<dbReference type="GO" id="GO:0007165">
    <property type="term" value="P:signal transduction"/>
    <property type="evidence" value="ECO:0007669"/>
    <property type="project" value="InterPro"/>
</dbReference>
<keyword evidence="4" id="KW-0175">Coiled coil</keyword>
<accession>A0A5A8CL61</accession>
<proteinExistence type="inferred from homology"/>
<keyword evidence="1 3" id="KW-0479">Metal-binding</keyword>
<feature type="region of interest" description="Disordered" evidence="5">
    <location>
        <begin position="1"/>
        <end position="28"/>
    </location>
</feature>
<feature type="compositionally biased region" description="Low complexity" evidence="5">
    <location>
        <begin position="246"/>
        <end position="255"/>
    </location>
</feature>
<dbReference type="PROSITE" id="PS00126">
    <property type="entry name" value="PDEASE_I_1"/>
    <property type="match status" value="1"/>
</dbReference>
<dbReference type="SUPFAM" id="SSF109604">
    <property type="entry name" value="HD-domain/PDEase-like"/>
    <property type="match status" value="1"/>
</dbReference>
<protein>
    <recommendedName>
        <fullName evidence="3">Phosphodiesterase</fullName>
        <ecNumber evidence="3">3.1.4.-</ecNumber>
    </recommendedName>
</protein>